<dbReference type="AlphaFoldDB" id="A0A7S3AV67"/>
<name>A0A7S3AV67_9EUKA</name>
<evidence type="ECO:0000313" key="1">
    <source>
        <dbReference type="EMBL" id="CAE0116390.1"/>
    </source>
</evidence>
<protein>
    <submittedName>
        <fullName evidence="1">Uncharacterized protein</fullName>
    </submittedName>
</protein>
<organism evidence="1">
    <name type="scientific">Haptolina ericina</name>
    <dbReference type="NCBI Taxonomy" id="156174"/>
    <lineage>
        <taxon>Eukaryota</taxon>
        <taxon>Haptista</taxon>
        <taxon>Haptophyta</taxon>
        <taxon>Prymnesiophyceae</taxon>
        <taxon>Prymnesiales</taxon>
        <taxon>Prymnesiaceae</taxon>
        <taxon>Haptolina</taxon>
    </lineage>
</organism>
<sequence length="99" mass="10672">MLRAFCQRMLAAFPAPHDCHRAVLAMDPVHSLLLWPNMHVAAHGCVVRCASCVGGQRRHEDGAWGGSSTGGVANVREACGRALRERRVDCSFVTCVLAS</sequence>
<accession>A0A7S3AV67</accession>
<reference evidence="1" key="1">
    <citation type="submission" date="2021-01" db="EMBL/GenBank/DDBJ databases">
        <authorList>
            <person name="Corre E."/>
            <person name="Pelletier E."/>
            <person name="Niang G."/>
            <person name="Scheremetjew M."/>
            <person name="Finn R."/>
            <person name="Kale V."/>
            <person name="Holt S."/>
            <person name="Cochrane G."/>
            <person name="Meng A."/>
            <person name="Brown T."/>
            <person name="Cohen L."/>
        </authorList>
    </citation>
    <scope>NUCLEOTIDE SEQUENCE</scope>
    <source>
        <strain evidence="1">CCMP281</strain>
    </source>
</reference>
<gene>
    <name evidence="1" type="ORF">HERI1096_LOCUS17075</name>
</gene>
<dbReference type="EMBL" id="HBHX01030635">
    <property type="protein sequence ID" value="CAE0116390.1"/>
    <property type="molecule type" value="Transcribed_RNA"/>
</dbReference>
<proteinExistence type="predicted"/>